<dbReference type="Pfam" id="PF12844">
    <property type="entry name" value="HTH_19"/>
    <property type="match status" value="1"/>
</dbReference>
<proteinExistence type="predicted"/>
<evidence type="ECO:0000313" key="8">
    <source>
        <dbReference type="EMBL" id="MDJ1499370.1"/>
    </source>
</evidence>
<dbReference type="Gene3D" id="1.10.260.40">
    <property type="entry name" value="lambda repressor-like DNA-binding domains"/>
    <property type="match status" value="1"/>
</dbReference>
<dbReference type="InterPro" id="IPR001387">
    <property type="entry name" value="Cro/C1-type_HTH"/>
</dbReference>
<dbReference type="InterPro" id="IPR015927">
    <property type="entry name" value="Peptidase_S24_S26A/B/C"/>
</dbReference>
<dbReference type="PANTHER" id="PTHR40661:SF3">
    <property type="entry name" value="FELS-1 PROPHAGE TRANSCRIPTIONAL REGULATOR"/>
    <property type="match status" value="1"/>
</dbReference>
<dbReference type="GO" id="GO:0006508">
    <property type="term" value="P:proteolysis"/>
    <property type="evidence" value="ECO:0007669"/>
    <property type="project" value="UniProtKB-KW"/>
</dbReference>
<reference evidence="8" key="1">
    <citation type="submission" date="2023-05" db="EMBL/GenBank/DDBJ databases">
        <authorList>
            <person name="Zhang X."/>
        </authorList>
    </citation>
    <scope>NUCLEOTIDE SEQUENCE</scope>
    <source>
        <strain evidence="8">BD1B2-1</strain>
    </source>
</reference>
<dbReference type="RefSeq" id="WP_314508894.1">
    <property type="nucleotide sequence ID" value="NZ_JASJOU010000001.1"/>
</dbReference>
<dbReference type="SUPFAM" id="SSF51306">
    <property type="entry name" value="LexA/Signal peptidase"/>
    <property type="match status" value="1"/>
</dbReference>
<accession>A0AAE3QXP2</accession>
<dbReference type="InterPro" id="IPR019756">
    <property type="entry name" value="Pept_S26A_signal_pept_1_Ser-AS"/>
</dbReference>
<keyword evidence="6" id="KW-0175">Coiled coil</keyword>
<evidence type="ECO:0000256" key="5">
    <source>
        <dbReference type="ARBA" id="ARBA00023163"/>
    </source>
</evidence>
<feature type="domain" description="HTH cro/C1-type" evidence="7">
    <location>
        <begin position="11"/>
        <end position="64"/>
    </location>
</feature>
<dbReference type="GO" id="GO:0003677">
    <property type="term" value="F:DNA binding"/>
    <property type="evidence" value="ECO:0007669"/>
    <property type="project" value="UniProtKB-KW"/>
</dbReference>
<dbReference type="InterPro" id="IPR036286">
    <property type="entry name" value="LexA/Signal_pep-like_sf"/>
</dbReference>
<keyword evidence="1" id="KW-0645">Protease</keyword>
<dbReference type="SMART" id="SM00530">
    <property type="entry name" value="HTH_XRE"/>
    <property type="match status" value="1"/>
</dbReference>
<keyword evidence="4" id="KW-0238">DNA-binding</keyword>
<dbReference type="SUPFAM" id="SSF47413">
    <property type="entry name" value="lambda repressor-like DNA-binding domains"/>
    <property type="match status" value="1"/>
</dbReference>
<dbReference type="PANTHER" id="PTHR40661">
    <property type="match status" value="1"/>
</dbReference>
<evidence type="ECO:0000256" key="3">
    <source>
        <dbReference type="ARBA" id="ARBA00023015"/>
    </source>
</evidence>
<dbReference type="Pfam" id="PF00717">
    <property type="entry name" value="Peptidase_S24"/>
    <property type="match status" value="1"/>
</dbReference>
<organism evidence="8 9">
    <name type="scientific">Xanthocytophaga agilis</name>
    <dbReference type="NCBI Taxonomy" id="3048010"/>
    <lineage>
        <taxon>Bacteria</taxon>
        <taxon>Pseudomonadati</taxon>
        <taxon>Bacteroidota</taxon>
        <taxon>Cytophagia</taxon>
        <taxon>Cytophagales</taxon>
        <taxon>Rhodocytophagaceae</taxon>
        <taxon>Xanthocytophaga</taxon>
    </lineage>
</organism>
<comment type="caution">
    <text evidence="8">The sequence shown here is derived from an EMBL/GenBank/DDBJ whole genome shotgun (WGS) entry which is preliminary data.</text>
</comment>
<evidence type="ECO:0000259" key="7">
    <source>
        <dbReference type="PROSITE" id="PS50943"/>
    </source>
</evidence>
<dbReference type="PROSITE" id="PS50943">
    <property type="entry name" value="HTH_CROC1"/>
    <property type="match status" value="1"/>
</dbReference>
<dbReference type="GO" id="GO:0016020">
    <property type="term" value="C:membrane"/>
    <property type="evidence" value="ECO:0007669"/>
    <property type="project" value="InterPro"/>
</dbReference>
<keyword evidence="2" id="KW-0378">Hydrolase</keyword>
<feature type="coiled-coil region" evidence="6">
    <location>
        <begin position="111"/>
        <end position="152"/>
    </location>
</feature>
<dbReference type="EMBL" id="JASJOU010000001">
    <property type="protein sequence ID" value="MDJ1499370.1"/>
    <property type="molecule type" value="Genomic_DNA"/>
</dbReference>
<dbReference type="AlphaFoldDB" id="A0AAE3QXP2"/>
<dbReference type="PROSITE" id="PS00501">
    <property type="entry name" value="SPASE_I_1"/>
    <property type="match status" value="1"/>
</dbReference>
<sequence length="340" mass="39097">MTPFSTYAQRFKQLRKAAGLNQQEFGEKLEITQSSISQIESGKNLPSTAVLEKLVEIFPNLNKQWLYHGEGEMFLNTTPPTPAAQRILSTNSFLGTGESTNRDWQRIQAENDMLKARIELIEETNDDLYRKRKELERENEKLRLDKDTSKGNVVERVITQTERIIQPFAVTVNQEGTDNILMVSTKAAAGYMQGCVEPEYIRNLPAFSIPSVEFRNGTFRAFQVTGQSMEPTLHTGDWLVCEFTEKLRDIRSGEMYVVVSDTKESVVVKRVEYVEDSQKLYLQSDNSIYPTYSIATKDVKEIWKVKAHMNMQPVKGFLYEVELELAKMKDQLQELQRRIG</sequence>
<gene>
    <name evidence="8" type="ORF">QNI22_01865</name>
</gene>
<dbReference type="CDD" id="cd00093">
    <property type="entry name" value="HTH_XRE"/>
    <property type="match status" value="1"/>
</dbReference>
<evidence type="ECO:0000256" key="2">
    <source>
        <dbReference type="ARBA" id="ARBA00022801"/>
    </source>
</evidence>
<dbReference type="CDD" id="cd06462">
    <property type="entry name" value="Peptidase_S24_S26"/>
    <property type="match status" value="1"/>
</dbReference>
<dbReference type="Proteomes" id="UP001232063">
    <property type="component" value="Unassembled WGS sequence"/>
</dbReference>
<evidence type="ECO:0000313" key="9">
    <source>
        <dbReference type="Proteomes" id="UP001232063"/>
    </source>
</evidence>
<keyword evidence="5" id="KW-0804">Transcription</keyword>
<keyword evidence="9" id="KW-1185">Reference proteome</keyword>
<evidence type="ECO:0000256" key="6">
    <source>
        <dbReference type="SAM" id="Coils"/>
    </source>
</evidence>
<name>A0AAE3QXP2_9BACT</name>
<dbReference type="InterPro" id="IPR010982">
    <property type="entry name" value="Lambda_DNA-bd_dom_sf"/>
</dbReference>
<dbReference type="GO" id="GO:0004252">
    <property type="term" value="F:serine-type endopeptidase activity"/>
    <property type="evidence" value="ECO:0007669"/>
    <property type="project" value="InterPro"/>
</dbReference>
<evidence type="ECO:0000256" key="4">
    <source>
        <dbReference type="ARBA" id="ARBA00023125"/>
    </source>
</evidence>
<dbReference type="Gene3D" id="2.10.109.10">
    <property type="entry name" value="Umud Fragment, subunit A"/>
    <property type="match status" value="1"/>
</dbReference>
<keyword evidence="3" id="KW-0805">Transcription regulation</keyword>
<protein>
    <submittedName>
        <fullName evidence="8">S24 family peptidase</fullName>
    </submittedName>
</protein>
<evidence type="ECO:0000256" key="1">
    <source>
        <dbReference type="ARBA" id="ARBA00022670"/>
    </source>
</evidence>